<evidence type="ECO:0000256" key="2">
    <source>
        <dbReference type="ARBA" id="ARBA00022603"/>
    </source>
</evidence>
<proteinExistence type="inferred from homology"/>
<keyword evidence="3" id="KW-0808">Transferase</keyword>
<dbReference type="InterPro" id="IPR038601">
    <property type="entry name" value="MttB-like_sf"/>
</dbReference>
<accession>X0WYY9</accession>
<feature type="non-terminal residue" evidence="4">
    <location>
        <position position="1"/>
    </location>
</feature>
<dbReference type="AlphaFoldDB" id="X0WYY9"/>
<feature type="non-terminal residue" evidence="4">
    <location>
        <position position="248"/>
    </location>
</feature>
<organism evidence="4">
    <name type="scientific">marine sediment metagenome</name>
    <dbReference type="NCBI Taxonomy" id="412755"/>
    <lineage>
        <taxon>unclassified sequences</taxon>
        <taxon>metagenomes</taxon>
        <taxon>ecological metagenomes</taxon>
    </lineage>
</organism>
<sequence>LANTSKHVMGNVYYPGKVREVLDMAAIVAGGREELRKRPIVSFITSWMSSPLVLNPDVTAILIEVVGQGMPVALSSVAIMGLTSPVTMAGNLALTHAEQLSGIVLCQLINPGSPVIYGGCPGVADMRDASFCPGSIERQILNAAVSQLAHHIRVPNYNLAGVTDSKIPDVQAGYEKAFGICLAALTGSNYIHHAAGRIKDGVAYEQYVIDNEIIGMAKRVLRGIRVDDESLALKEIRDVGLGGSFIDT</sequence>
<comment type="similarity">
    <text evidence="1">Belongs to the trimethylamine methyltransferase family.</text>
</comment>
<reference evidence="4" key="1">
    <citation type="journal article" date="2014" name="Front. Microbiol.">
        <title>High frequency of phylogenetically diverse reductive dehalogenase-homologous genes in deep subseafloor sedimentary metagenomes.</title>
        <authorList>
            <person name="Kawai M."/>
            <person name="Futagami T."/>
            <person name="Toyoda A."/>
            <person name="Takaki Y."/>
            <person name="Nishi S."/>
            <person name="Hori S."/>
            <person name="Arai W."/>
            <person name="Tsubouchi T."/>
            <person name="Morono Y."/>
            <person name="Uchiyama I."/>
            <person name="Ito T."/>
            <person name="Fujiyama A."/>
            <person name="Inagaki F."/>
            <person name="Takami H."/>
        </authorList>
    </citation>
    <scope>NUCLEOTIDE SEQUENCE</scope>
    <source>
        <strain evidence="4">Expedition CK06-06</strain>
    </source>
</reference>
<gene>
    <name evidence="4" type="ORF">S01H1_68084</name>
</gene>
<keyword evidence="2" id="KW-0489">Methyltransferase</keyword>
<comment type="caution">
    <text evidence="4">The sequence shown here is derived from an EMBL/GenBank/DDBJ whole genome shotgun (WGS) entry which is preliminary data.</text>
</comment>
<dbReference type="GO" id="GO:0015948">
    <property type="term" value="P:methanogenesis"/>
    <property type="evidence" value="ECO:0007669"/>
    <property type="project" value="InterPro"/>
</dbReference>
<dbReference type="Gene3D" id="3.20.20.480">
    <property type="entry name" value="Trimethylamine methyltransferase-like"/>
    <property type="match status" value="1"/>
</dbReference>
<evidence type="ECO:0008006" key="5">
    <source>
        <dbReference type="Google" id="ProtNLM"/>
    </source>
</evidence>
<dbReference type="Pfam" id="PF06253">
    <property type="entry name" value="MTTB"/>
    <property type="match status" value="1"/>
</dbReference>
<dbReference type="InterPro" id="IPR010426">
    <property type="entry name" value="MTTB_MeTrfase"/>
</dbReference>
<dbReference type="EMBL" id="BARS01045137">
    <property type="protein sequence ID" value="GAG29648.1"/>
    <property type="molecule type" value="Genomic_DNA"/>
</dbReference>
<dbReference type="GO" id="GO:0008168">
    <property type="term" value="F:methyltransferase activity"/>
    <property type="evidence" value="ECO:0007669"/>
    <property type="project" value="UniProtKB-KW"/>
</dbReference>
<protein>
    <recommendedName>
        <fullName evidence="5">Trimethylamine methyltransferase</fullName>
    </recommendedName>
</protein>
<evidence type="ECO:0000313" key="4">
    <source>
        <dbReference type="EMBL" id="GAG29648.1"/>
    </source>
</evidence>
<dbReference type="GO" id="GO:0032259">
    <property type="term" value="P:methylation"/>
    <property type="evidence" value="ECO:0007669"/>
    <property type="project" value="UniProtKB-KW"/>
</dbReference>
<evidence type="ECO:0000256" key="3">
    <source>
        <dbReference type="ARBA" id="ARBA00022679"/>
    </source>
</evidence>
<name>X0WYY9_9ZZZZ</name>
<evidence type="ECO:0000256" key="1">
    <source>
        <dbReference type="ARBA" id="ARBA00007137"/>
    </source>
</evidence>